<dbReference type="Proteomes" id="UP000236291">
    <property type="component" value="Unassembled WGS sequence"/>
</dbReference>
<feature type="non-terminal residue" evidence="1">
    <location>
        <position position="43"/>
    </location>
</feature>
<name>A0A2K3KUX1_TRIPR</name>
<evidence type="ECO:0000313" key="2">
    <source>
        <dbReference type="Proteomes" id="UP000236291"/>
    </source>
</evidence>
<comment type="caution">
    <text evidence="1">The sequence shown here is derived from an EMBL/GenBank/DDBJ whole genome shotgun (WGS) entry which is preliminary data.</text>
</comment>
<sequence length="43" mass="4786">MQELYLDNPATPNVDVNAEAYESSKKNLSVEFDLTESLGLENP</sequence>
<proteinExistence type="predicted"/>
<evidence type="ECO:0000313" key="1">
    <source>
        <dbReference type="EMBL" id="PNX70064.1"/>
    </source>
</evidence>
<accession>A0A2K3KUX1</accession>
<dbReference type="AlphaFoldDB" id="A0A2K3KUX1"/>
<dbReference type="EMBL" id="ASHM01264070">
    <property type="protein sequence ID" value="PNX70064.1"/>
    <property type="molecule type" value="Genomic_DNA"/>
</dbReference>
<reference evidence="1 2" key="2">
    <citation type="journal article" date="2017" name="Front. Plant Sci.">
        <title>Gene Classification and Mining of Molecular Markers Useful in Red Clover (Trifolium pratense) Breeding.</title>
        <authorList>
            <person name="Istvanek J."/>
            <person name="Dluhosova J."/>
            <person name="Dluhos P."/>
            <person name="Patkova L."/>
            <person name="Nedelnik J."/>
            <person name="Repkova J."/>
        </authorList>
    </citation>
    <scope>NUCLEOTIDE SEQUENCE [LARGE SCALE GENOMIC DNA]</scope>
    <source>
        <strain evidence="2">cv. Tatra</strain>
        <tissue evidence="1">Young leaves</tissue>
    </source>
</reference>
<organism evidence="1 2">
    <name type="scientific">Trifolium pratense</name>
    <name type="common">Red clover</name>
    <dbReference type="NCBI Taxonomy" id="57577"/>
    <lineage>
        <taxon>Eukaryota</taxon>
        <taxon>Viridiplantae</taxon>
        <taxon>Streptophyta</taxon>
        <taxon>Embryophyta</taxon>
        <taxon>Tracheophyta</taxon>
        <taxon>Spermatophyta</taxon>
        <taxon>Magnoliopsida</taxon>
        <taxon>eudicotyledons</taxon>
        <taxon>Gunneridae</taxon>
        <taxon>Pentapetalae</taxon>
        <taxon>rosids</taxon>
        <taxon>fabids</taxon>
        <taxon>Fabales</taxon>
        <taxon>Fabaceae</taxon>
        <taxon>Papilionoideae</taxon>
        <taxon>50 kb inversion clade</taxon>
        <taxon>NPAAA clade</taxon>
        <taxon>Hologalegina</taxon>
        <taxon>IRL clade</taxon>
        <taxon>Trifolieae</taxon>
        <taxon>Trifolium</taxon>
    </lineage>
</organism>
<protein>
    <submittedName>
        <fullName evidence="1">Uncharacterized protein</fullName>
    </submittedName>
</protein>
<gene>
    <name evidence="1" type="ORF">L195_g064712</name>
</gene>
<reference evidence="1 2" key="1">
    <citation type="journal article" date="2014" name="Am. J. Bot.">
        <title>Genome assembly and annotation for red clover (Trifolium pratense; Fabaceae).</title>
        <authorList>
            <person name="Istvanek J."/>
            <person name="Jaros M."/>
            <person name="Krenek A."/>
            <person name="Repkova J."/>
        </authorList>
    </citation>
    <scope>NUCLEOTIDE SEQUENCE [LARGE SCALE GENOMIC DNA]</scope>
    <source>
        <strain evidence="2">cv. Tatra</strain>
        <tissue evidence="1">Young leaves</tissue>
    </source>
</reference>